<keyword evidence="3 7" id="KW-0819">tRNA processing</keyword>
<comment type="function">
    <text evidence="7">Ligates lysine onto the cytidine present at position 34 of the AUA codon-specific tRNA(Ile) that contains the anticodon CAU, in an ATP-dependent manner. Cytidine is converted to lysidine, thus changing the amino acid specificity of the tRNA from methionine to isoleucine.</text>
</comment>
<dbReference type="NCBIfam" id="TIGR02432">
    <property type="entry name" value="lysidine_TilS_N"/>
    <property type="match status" value="1"/>
</dbReference>
<dbReference type="EC" id="6.3.4.19" evidence="7"/>
<dbReference type="PANTHER" id="PTHR43033:SF1">
    <property type="entry name" value="TRNA(ILE)-LYSIDINE SYNTHASE-RELATED"/>
    <property type="match status" value="1"/>
</dbReference>
<dbReference type="EMBL" id="BAAAZH010000006">
    <property type="protein sequence ID" value="GAA4111241.1"/>
    <property type="molecule type" value="Genomic_DNA"/>
</dbReference>
<reference evidence="11" key="1">
    <citation type="journal article" date="2019" name="Int. J. Syst. Evol. Microbiol.">
        <title>The Global Catalogue of Microorganisms (GCM) 10K type strain sequencing project: providing services to taxonomists for standard genome sequencing and annotation.</title>
        <authorList>
            <consortium name="The Broad Institute Genomics Platform"/>
            <consortium name="The Broad Institute Genome Sequencing Center for Infectious Disease"/>
            <person name="Wu L."/>
            <person name="Ma J."/>
        </authorList>
    </citation>
    <scope>NUCLEOTIDE SEQUENCE [LARGE SCALE GENOMIC DNA]</scope>
    <source>
        <strain evidence="11">JCM 16703</strain>
    </source>
</reference>
<comment type="domain">
    <text evidence="7">The N-terminal region contains the highly conserved SGGXDS motif, predicted to be a P-loop motif involved in ATP binding.</text>
</comment>
<evidence type="ECO:0000313" key="10">
    <source>
        <dbReference type="EMBL" id="GAA4111241.1"/>
    </source>
</evidence>
<dbReference type="Gene3D" id="1.20.59.20">
    <property type="match status" value="1"/>
</dbReference>
<dbReference type="PANTHER" id="PTHR43033">
    <property type="entry name" value="TRNA(ILE)-LYSIDINE SYNTHASE-RELATED"/>
    <property type="match status" value="1"/>
</dbReference>
<comment type="similarity">
    <text evidence="7">Belongs to the tRNA(Ile)-lysidine synthase family.</text>
</comment>
<evidence type="ECO:0000313" key="11">
    <source>
        <dbReference type="Proteomes" id="UP001501495"/>
    </source>
</evidence>
<dbReference type="Gene3D" id="3.40.50.620">
    <property type="entry name" value="HUPs"/>
    <property type="match status" value="1"/>
</dbReference>
<protein>
    <recommendedName>
        <fullName evidence="7">tRNA(Ile)-lysidine synthase</fullName>
        <ecNumber evidence="7">6.3.4.19</ecNumber>
    </recommendedName>
    <alternativeName>
        <fullName evidence="7">tRNA(Ile)-2-lysyl-cytidine synthase</fullName>
    </alternativeName>
    <alternativeName>
        <fullName evidence="7">tRNA(Ile)-lysidine synthetase</fullName>
    </alternativeName>
</protein>
<name>A0ABP7XCR9_9ACTN</name>
<keyword evidence="4 7" id="KW-0547">Nucleotide-binding</keyword>
<dbReference type="SUPFAM" id="SSF82829">
    <property type="entry name" value="MesJ substrate recognition domain-like"/>
    <property type="match status" value="1"/>
</dbReference>
<dbReference type="InterPro" id="IPR014729">
    <property type="entry name" value="Rossmann-like_a/b/a_fold"/>
</dbReference>
<keyword evidence="2 7" id="KW-0436">Ligase</keyword>
<proteinExistence type="inferred from homology"/>
<keyword evidence="11" id="KW-1185">Reference proteome</keyword>
<keyword evidence="5 7" id="KW-0067">ATP-binding</keyword>
<evidence type="ECO:0000256" key="7">
    <source>
        <dbReference type="HAMAP-Rule" id="MF_01161"/>
    </source>
</evidence>
<comment type="subcellular location">
    <subcellularLocation>
        <location evidence="7">Cytoplasm</location>
    </subcellularLocation>
</comment>
<dbReference type="RefSeq" id="WP_344731829.1">
    <property type="nucleotide sequence ID" value="NZ_BAAAZH010000006.1"/>
</dbReference>
<evidence type="ECO:0000256" key="1">
    <source>
        <dbReference type="ARBA" id="ARBA00022490"/>
    </source>
</evidence>
<evidence type="ECO:0000256" key="6">
    <source>
        <dbReference type="ARBA" id="ARBA00048539"/>
    </source>
</evidence>
<dbReference type="Proteomes" id="UP001501495">
    <property type="component" value="Unassembled WGS sequence"/>
</dbReference>
<keyword evidence="1 7" id="KW-0963">Cytoplasm</keyword>
<dbReference type="SUPFAM" id="SSF52402">
    <property type="entry name" value="Adenine nucleotide alpha hydrolases-like"/>
    <property type="match status" value="1"/>
</dbReference>
<dbReference type="Pfam" id="PF01171">
    <property type="entry name" value="ATP_bind_3"/>
    <property type="match status" value="1"/>
</dbReference>
<gene>
    <name evidence="7 10" type="primary">tilS</name>
    <name evidence="10" type="ORF">GCM10022215_06930</name>
</gene>
<accession>A0ABP7XCR9</accession>
<feature type="domain" description="tRNA(Ile)-lysidine/2-thiocytidine synthase N-terminal" evidence="8">
    <location>
        <begin position="27"/>
        <end position="205"/>
    </location>
</feature>
<dbReference type="CDD" id="cd01992">
    <property type="entry name" value="TilS_N"/>
    <property type="match status" value="1"/>
</dbReference>
<evidence type="ECO:0000256" key="5">
    <source>
        <dbReference type="ARBA" id="ARBA00022840"/>
    </source>
</evidence>
<feature type="domain" description="tRNA(Ile)-lysidine synthase substrate-binding" evidence="9">
    <location>
        <begin position="258"/>
        <end position="314"/>
    </location>
</feature>
<dbReference type="InterPro" id="IPR015262">
    <property type="entry name" value="tRNA_Ile_lys_synt_subst-bd"/>
</dbReference>
<evidence type="ECO:0000256" key="4">
    <source>
        <dbReference type="ARBA" id="ARBA00022741"/>
    </source>
</evidence>
<sequence>MALHPSVAAVRTAVRRGLADLPPGATVLVACSGGPDSVALLSATVAEARRAGGAGMRVVGATVDHGLQEGSAEQAARTVALMASLGVDETVSSRVVVEHRGTGPEDAARRARYAVLEQMAAHFGASAVLLGHTRDDQAETVLLGLARGSGARSLAGMRASFEVFRRPLLGVARDDTVTACQVEGLEVWDDPHNADPGYARVRVRTRVLPVLEEQIGPGVAAALARTAEQLRADADLLDDLADAAYARLLGPDGGIAAEALAAEPTALRRRVLRRLALEAGSPASELFHEHVVALDSLVLGWRGQKWIDLPGHRRGVRTDGVVRVIAASGEPGEPAAD</sequence>
<evidence type="ECO:0000259" key="9">
    <source>
        <dbReference type="Pfam" id="PF09179"/>
    </source>
</evidence>
<evidence type="ECO:0000256" key="2">
    <source>
        <dbReference type="ARBA" id="ARBA00022598"/>
    </source>
</evidence>
<feature type="binding site" evidence="7">
    <location>
        <begin position="32"/>
        <end position="37"/>
    </location>
    <ligand>
        <name>ATP</name>
        <dbReference type="ChEBI" id="CHEBI:30616"/>
    </ligand>
</feature>
<evidence type="ECO:0000259" key="8">
    <source>
        <dbReference type="Pfam" id="PF01171"/>
    </source>
</evidence>
<organism evidence="10 11">
    <name type="scientific">Nocardioides fonticola</name>
    <dbReference type="NCBI Taxonomy" id="450363"/>
    <lineage>
        <taxon>Bacteria</taxon>
        <taxon>Bacillati</taxon>
        <taxon>Actinomycetota</taxon>
        <taxon>Actinomycetes</taxon>
        <taxon>Propionibacteriales</taxon>
        <taxon>Nocardioidaceae</taxon>
        <taxon>Nocardioides</taxon>
    </lineage>
</organism>
<comment type="catalytic activity">
    <reaction evidence="6 7">
        <text>cytidine(34) in tRNA(Ile2) + L-lysine + ATP = lysidine(34) in tRNA(Ile2) + AMP + diphosphate + H(+)</text>
        <dbReference type="Rhea" id="RHEA:43744"/>
        <dbReference type="Rhea" id="RHEA-COMP:10625"/>
        <dbReference type="Rhea" id="RHEA-COMP:10670"/>
        <dbReference type="ChEBI" id="CHEBI:15378"/>
        <dbReference type="ChEBI" id="CHEBI:30616"/>
        <dbReference type="ChEBI" id="CHEBI:32551"/>
        <dbReference type="ChEBI" id="CHEBI:33019"/>
        <dbReference type="ChEBI" id="CHEBI:82748"/>
        <dbReference type="ChEBI" id="CHEBI:83665"/>
        <dbReference type="ChEBI" id="CHEBI:456215"/>
        <dbReference type="EC" id="6.3.4.19"/>
    </reaction>
</comment>
<comment type="caution">
    <text evidence="10">The sequence shown here is derived from an EMBL/GenBank/DDBJ whole genome shotgun (WGS) entry which is preliminary data.</text>
</comment>
<dbReference type="Pfam" id="PF09179">
    <property type="entry name" value="TilS"/>
    <property type="match status" value="1"/>
</dbReference>
<dbReference type="InterPro" id="IPR011063">
    <property type="entry name" value="TilS/TtcA_N"/>
</dbReference>
<evidence type="ECO:0000256" key="3">
    <source>
        <dbReference type="ARBA" id="ARBA00022694"/>
    </source>
</evidence>
<dbReference type="HAMAP" id="MF_01161">
    <property type="entry name" value="tRNA_Ile_lys_synt"/>
    <property type="match status" value="1"/>
</dbReference>
<dbReference type="InterPro" id="IPR012094">
    <property type="entry name" value="tRNA_Ile_lys_synt"/>
</dbReference>
<dbReference type="InterPro" id="IPR012795">
    <property type="entry name" value="tRNA_Ile_lys_synt_N"/>
</dbReference>